<gene>
    <name evidence="2" type="primary">E4</name>
</gene>
<name>A0A2D2ALS0_9PAPI</name>
<organism evidence="2">
    <name type="scientific">Gammapapillomavirus 13</name>
    <dbReference type="NCBI Taxonomy" id="1513258"/>
    <lineage>
        <taxon>Viruses</taxon>
        <taxon>Monodnaviria</taxon>
        <taxon>Shotokuvirae</taxon>
        <taxon>Cossaviricota</taxon>
        <taxon>Papovaviricetes</taxon>
        <taxon>Zurhausenvirales</taxon>
        <taxon>Papillomaviridae</taxon>
        <taxon>Firstpapillomavirinae</taxon>
        <taxon>Gammapapillomavirus</taxon>
    </lineage>
</organism>
<feature type="compositionally biased region" description="Polar residues" evidence="1">
    <location>
        <begin position="32"/>
        <end position="41"/>
    </location>
</feature>
<feature type="compositionally biased region" description="Basic and acidic residues" evidence="1">
    <location>
        <begin position="49"/>
        <end position="70"/>
    </location>
</feature>
<dbReference type="EMBL" id="MF588722">
    <property type="protein sequence ID" value="ATQ38397.1"/>
    <property type="molecule type" value="Genomic_DNA"/>
</dbReference>
<proteinExistence type="predicted"/>
<sequence>MVNQEYGLCNTKIQLFPLLLPAPQNTPPPGTRPSTPQTQGDTPHRRRVHPDDLKKLAREAADNRRQHLRWDDEDENKENQEPNGQPEEYPENANDLHLPHLLKKWEDDINRFRERVFLDLEDLKKRLGIHHSS</sequence>
<reference evidence="2" key="1">
    <citation type="journal article" date="2018" name="MSphere">
        <title>Metagenomic Discovery of 83 New Human Papillomavirus Types in Patients with Immunodeficiency.</title>
        <authorList>
            <person name="Pastrana D.V."/>
            <person name="Peretti A."/>
            <person name="Welch N.L."/>
            <person name="Borgogna C."/>
            <person name="Olivero C."/>
            <person name="Badolato R."/>
            <person name="Notarangelo L.D."/>
            <person name="Gariglio M."/>
            <person name="FitzGerald P.C."/>
            <person name="McIntosh C.E."/>
            <person name="Reeves J."/>
            <person name="Starrett G.J."/>
            <person name="Bliskovsky V."/>
            <person name="Velez D."/>
            <person name="Brownell I."/>
            <person name="Yarchoan R."/>
            <person name="Wyvill K.M."/>
            <person name="Uldrick T.S."/>
            <person name="Maldarelli F."/>
            <person name="Lisco A."/>
            <person name="Sereti I."/>
            <person name="Gonzalez C.M."/>
            <person name="Androphy E.J."/>
            <person name="McBride A.A."/>
            <person name="Van Doorslaer K."/>
            <person name="Garcia F."/>
            <person name="Dvoretzky I."/>
            <person name="Liu J.S."/>
            <person name="Han J."/>
            <person name="Murphy P.M."/>
            <person name="McDermott D.H."/>
            <person name="Buck C.B."/>
        </authorList>
    </citation>
    <scope>NUCLEOTIDE SEQUENCE</scope>
    <source>
        <strain evidence="2">Gamma13_HIVGc158</strain>
    </source>
</reference>
<protein>
    <submittedName>
        <fullName evidence="2">E4</fullName>
    </submittedName>
</protein>
<accession>A0A2D2ALS0</accession>
<feature type="region of interest" description="Disordered" evidence="1">
    <location>
        <begin position="19"/>
        <end position="93"/>
    </location>
</feature>
<evidence type="ECO:0000313" key="2">
    <source>
        <dbReference type="EMBL" id="ATQ38397.1"/>
    </source>
</evidence>
<dbReference type="Proteomes" id="UP000290584">
    <property type="component" value="Segment"/>
</dbReference>
<evidence type="ECO:0000256" key="1">
    <source>
        <dbReference type="SAM" id="MobiDB-lite"/>
    </source>
</evidence>